<dbReference type="AlphaFoldDB" id="A0A0M6ZYW3"/>
<organism evidence="6 7">
    <name type="scientific">Roseibium alexandrii</name>
    <dbReference type="NCBI Taxonomy" id="388408"/>
    <lineage>
        <taxon>Bacteria</taxon>
        <taxon>Pseudomonadati</taxon>
        <taxon>Pseudomonadota</taxon>
        <taxon>Alphaproteobacteria</taxon>
        <taxon>Hyphomicrobiales</taxon>
        <taxon>Stappiaceae</taxon>
        <taxon>Roseibium</taxon>
    </lineage>
</organism>
<keyword evidence="4" id="KW-0460">Magnesium</keyword>
<dbReference type="SMART" id="SM00922">
    <property type="entry name" value="MR_MLE"/>
    <property type="match status" value="1"/>
</dbReference>
<dbReference type="SFLD" id="SFLDG00180">
    <property type="entry name" value="muconate_cycloisomerase"/>
    <property type="match status" value="1"/>
</dbReference>
<evidence type="ECO:0000256" key="1">
    <source>
        <dbReference type="ARBA" id="ARBA00001946"/>
    </source>
</evidence>
<dbReference type="Proteomes" id="UP000053235">
    <property type="component" value="Unassembled WGS sequence"/>
</dbReference>
<dbReference type="InterPro" id="IPR036849">
    <property type="entry name" value="Enolase-like_C_sf"/>
</dbReference>
<dbReference type="GO" id="GO:0016855">
    <property type="term" value="F:racemase and epimerase activity, acting on amino acids and derivatives"/>
    <property type="evidence" value="ECO:0007669"/>
    <property type="project" value="InterPro"/>
</dbReference>
<comment type="cofactor">
    <cofactor evidence="1">
        <name>Mg(2+)</name>
        <dbReference type="ChEBI" id="CHEBI:18420"/>
    </cofactor>
</comment>
<dbReference type="GO" id="GO:0018850">
    <property type="term" value="F:chloromuconate cycloisomerase activity"/>
    <property type="evidence" value="ECO:0007669"/>
    <property type="project" value="UniProtKB-EC"/>
</dbReference>
<dbReference type="SFLD" id="SFLDF00556">
    <property type="entry name" value="4R-hydroxyproline_betaine_2-ep"/>
    <property type="match status" value="1"/>
</dbReference>
<accession>A0A0M6ZYW3</accession>
<dbReference type="Pfam" id="PF13378">
    <property type="entry name" value="MR_MLE_C"/>
    <property type="match status" value="1"/>
</dbReference>
<name>A0A0M6ZYW3_9HYPH</name>
<dbReference type="InterPro" id="IPR029065">
    <property type="entry name" value="Enolase_C-like"/>
</dbReference>
<evidence type="ECO:0000256" key="4">
    <source>
        <dbReference type="ARBA" id="ARBA00022842"/>
    </source>
</evidence>
<dbReference type="STRING" id="388408.LAX5112_01411"/>
<evidence type="ECO:0000313" key="6">
    <source>
        <dbReference type="EMBL" id="CTQ67517.1"/>
    </source>
</evidence>
<evidence type="ECO:0000313" key="7">
    <source>
        <dbReference type="Proteomes" id="UP000053235"/>
    </source>
</evidence>
<dbReference type="RefSeq" id="WP_055671243.1">
    <property type="nucleotide sequence ID" value="NZ_CXWD01000005.1"/>
</dbReference>
<evidence type="ECO:0000256" key="2">
    <source>
        <dbReference type="ARBA" id="ARBA00008031"/>
    </source>
</evidence>
<feature type="domain" description="Mandelate racemase/muconate lactonizing enzyme C-terminal" evidence="5">
    <location>
        <begin position="143"/>
        <end position="237"/>
    </location>
</feature>
<dbReference type="PANTHER" id="PTHR48080">
    <property type="entry name" value="D-GALACTONATE DEHYDRATASE-RELATED"/>
    <property type="match status" value="1"/>
</dbReference>
<dbReference type="GO" id="GO:0046872">
    <property type="term" value="F:metal ion binding"/>
    <property type="evidence" value="ECO:0007669"/>
    <property type="project" value="UniProtKB-KW"/>
</dbReference>
<keyword evidence="6" id="KW-0413">Isomerase</keyword>
<dbReference type="OrthoDB" id="9802699at2"/>
<dbReference type="Pfam" id="PF02746">
    <property type="entry name" value="MR_MLE_N"/>
    <property type="match status" value="1"/>
</dbReference>
<dbReference type="InterPro" id="IPR013342">
    <property type="entry name" value="Mandelate_racemase_C"/>
</dbReference>
<evidence type="ECO:0000259" key="5">
    <source>
        <dbReference type="SMART" id="SM00922"/>
    </source>
</evidence>
<dbReference type="FunFam" id="3.30.390.10:FF:000009">
    <property type="entry name" value="Hydrophobic dipeptide epimerase"/>
    <property type="match status" value="1"/>
</dbReference>
<dbReference type="Gene3D" id="3.30.390.10">
    <property type="entry name" value="Enolase-like, N-terminal domain"/>
    <property type="match status" value="1"/>
</dbReference>
<dbReference type="PANTHER" id="PTHR48080:SF3">
    <property type="entry name" value="ENOLASE SUPERFAMILY MEMBER DDB_G0284701"/>
    <property type="match status" value="1"/>
</dbReference>
<reference evidence="7" key="1">
    <citation type="submission" date="2015-07" db="EMBL/GenBank/DDBJ databases">
        <authorList>
            <person name="Rodrigo-Torres Lidia"/>
            <person name="Arahal R.David."/>
        </authorList>
    </citation>
    <scope>NUCLEOTIDE SEQUENCE [LARGE SCALE GENOMIC DNA]</scope>
    <source>
        <strain evidence="7">CECT 5112</strain>
    </source>
</reference>
<dbReference type="SUPFAM" id="SSF51604">
    <property type="entry name" value="Enolase C-terminal domain-like"/>
    <property type="match status" value="1"/>
</dbReference>
<dbReference type="SFLD" id="SFLDS00001">
    <property type="entry name" value="Enolase"/>
    <property type="match status" value="1"/>
</dbReference>
<dbReference type="InterPro" id="IPR034622">
    <property type="entry name" value="4R-hPro_betaine_2-epimerase"/>
</dbReference>
<comment type="similarity">
    <text evidence="2">Belongs to the mandelate racemase/muconate lactonizing enzyme family.</text>
</comment>
<dbReference type="Gene3D" id="3.20.20.120">
    <property type="entry name" value="Enolase-like C-terminal domain"/>
    <property type="match status" value="1"/>
</dbReference>
<gene>
    <name evidence="6" type="primary">tcbD</name>
    <name evidence="6" type="ORF">LAX5112_01411</name>
</gene>
<dbReference type="EC" id="5.5.1.7" evidence="6"/>
<dbReference type="InterPro" id="IPR029017">
    <property type="entry name" value="Enolase-like_N"/>
</dbReference>
<keyword evidence="3" id="KW-0479">Metal-binding</keyword>
<dbReference type="GO" id="GO:0006579">
    <property type="term" value="P:amino-acid betaine catabolic process"/>
    <property type="evidence" value="ECO:0007669"/>
    <property type="project" value="InterPro"/>
</dbReference>
<evidence type="ECO:0000256" key="3">
    <source>
        <dbReference type="ARBA" id="ARBA00022723"/>
    </source>
</evidence>
<keyword evidence="7" id="KW-1185">Reference proteome</keyword>
<proteinExistence type="inferred from homology"/>
<protein>
    <submittedName>
        <fullName evidence="6">Chloromuconate cycloisomerase</fullName>
        <ecNumber evidence="6">5.5.1.7</ecNumber>
    </submittedName>
</protein>
<dbReference type="InterPro" id="IPR013341">
    <property type="entry name" value="Mandelate_racemase_N_dom"/>
</dbReference>
<sequence length="367" mass="39098">MRIREIHVYSHTLPVKDGPYVMASTVVEVLETTLVKIVDETGAAGWGETCPVGPVYAPAHAAGALAAIKEIAPGLIGADVTGLRSFQRLMDKRLNGHAYAKAAFDIAAHDLLGKRTGLSVADLLGGAMTEKVPSYFASGVGSPEDIARIAKDKADQGFKRMQIKVGGRAVDLDIETIRKVWEAVGTRMRLIVDGNRGWTSQEALRVSRSCLDIPIVLEQPCNTIEEVARIRHQLGHGVYLDESATDISAVVRAIGDGICDGFGMKLTRIGGLQPMSVFRDICEAAALPHTCDDSWGGDIIAAACVQIAATVHPKFLEGVWIAQPYIDGNYDSRNPVNIVDGHLNVPTGPGLGVVPDEALFGAPVASF</sequence>
<dbReference type="InterPro" id="IPR034593">
    <property type="entry name" value="DgoD-like"/>
</dbReference>
<dbReference type="EMBL" id="CXWD01000005">
    <property type="protein sequence ID" value="CTQ67517.1"/>
    <property type="molecule type" value="Genomic_DNA"/>
</dbReference>
<dbReference type="SUPFAM" id="SSF54826">
    <property type="entry name" value="Enolase N-terminal domain-like"/>
    <property type="match status" value="1"/>
</dbReference>